<feature type="region of interest" description="Disordered" evidence="1">
    <location>
        <begin position="167"/>
        <end position="196"/>
    </location>
</feature>
<protein>
    <submittedName>
        <fullName evidence="2">Uncharacterized protein</fullName>
    </submittedName>
</protein>
<evidence type="ECO:0000313" key="3">
    <source>
        <dbReference type="Proteomes" id="UP000267145"/>
    </source>
</evidence>
<name>A0A3M9Y1I8_9PEZI</name>
<evidence type="ECO:0000313" key="2">
    <source>
        <dbReference type="EMBL" id="RNJ53975.1"/>
    </source>
</evidence>
<feature type="region of interest" description="Disordered" evidence="1">
    <location>
        <begin position="1"/>
        <end position="30"/>
    </location>
</feature>
<gene>
    <name evidence="2" type="ORF">D7B24_001164</name>
</gene>
<feature type="compositionally biased region" description="Acidic residues" evidence="1">
    <location>
        <begin position="95"/>
        <end position="109"/>
    </location>
</feature>
<dbReference type="AlphaFoldDB" id="A0A3M9Y1I8"/>
<organism evidence="2 3">
    <name type="scientific">Verticillium nonalfalfae</name>
    <dbReference type="NCBI Taxonomy" id="1051616"/>
    <lineage>
        <taxon>Eukaryota</taxon>
        <taxon>Fungi</taxon>
        <taxon>Dikarya</taxon>
        <taxon>Ascomycota</taxon>
        <taxon>Pezizomycotina</taxon>
        <taxon>Sordariomycetes</taxon>
        <taxon>Hypocreomycetidae</taxon>
        <taxon>Glomerellales</taxon>
        <taxon>Plectosphaerellaceae</taxon>
        <taxon>Verticillium</taxon>
    </lineage>
</organism>
<reference evidence="2 3" key="1">
    <citation type="submission" date="2018-10" db="EMBL/GenBank/DDBJ databases">
        <title>Genome sequence of Verticillium nonalfalfae VnAa140.</title>
        <authorList>
            <person name="Stajich J.E."/>
            <person name="Kasson M.T."/>
        </authorList>
    </citation>
    <scope>NUCLEOTIDE SEQUENCE [LARGE SCALE GENOMIC DNA]</scope>
    <source>
        <strain evidence="2 3">VnAa140</strain>
    </source>
</reference>
<dbReference type="EMBL" id="RBVV01000120">
    <property type="protein sequence ID" value="RNJ53975.1"/>
    <property type="molecule type" value="Genomic_DNA"/>
</dbReference>
<dbReference type="Proteomes" id="UP000267145">
    <property type="component" value="Unassembled WGS sequence"/>
</dbReference>
<sequence>MASTTTRPHAGPAAASKPPQLPPNVTIFSPESPSAADALLRGRIFTRLTTTAATTPAQLAAVLRRIQTPPATAGGSFCHAYNGGMLLFDGGDAAPQEEDEEDDDEGEDEELLDAHHEHFRAVCLALKDEDVDLDVSGCVFDAKSVLQAGFQLDALSPGAVLVIDLVDNDDDDDDDAEDDDDEEVTEESLGALGMTS</sequence>
<feature type="region of interest" description="Disordered" evidence="1">
    <location>
        <begin position="88"/>
        <end position="109"/>
    </location>
</feature>
<proteinExistence type="predicted"/>
<comment type="caution">
    <text evidence="2">The sequence shown here is derived from an EMBL/GenBank/DDBJ whole genome shotgun (WGS) entry which is preliminary data.</text>
</comment>
<dbReference type="RefSeq" id="XP_028492133.1">
    <property type="nucleotide sequence ID" value="XM_028635408.1"/>
</dbReference>
<dbReference type="GeneID" id="39604853"/>
<accession>A0A3M9Y1I8</accession>
<feature type="compositionally biased region" description="Acidic residues" evidence="1">
    <location>
        <begin position="167"/>
        <end position="186"/>
    </location>
</feature>
<keyword evidence="3" id="KW-1185">Reference proteome</keyword>
<evidence type="ECO:0000256" key="1">
    <source>
        <dbReference type="SAM" id="MobiDB-lite"/>
    </source>
</evidence>